<dbReference type="EMBL" id="NKHD01000009">
    <property type="protein sequence ID" value="OXT08858.1"/>
    <property type="molecule type" value="Genomic_DNA"/>
</dbReference>
<evidence type="ECO:0000259" key="1">
    <source>
        <dbReference type="PROSITE" id="PS50104"/>
    </source>
</evidence>
<comment type="caution">
    <text evidence="2">The sequence shown here is derived from an EMBL/GenBank/DDBJ whole genome shotgun (WGS) entry which is preliminary data.</text>
</comment>
<dbReference type="SUPFAM" id="SSF52200">
    <property type="entry name" value="Toll/Interleukin receptor TIR domain"/>
    <property type="match status" value="1"/>
</dbReference>
<name>A0A231VL64_THETR</name>
<dbReference type="Proteomes" id="UP000215301">
    <property type="component" value="Unassembled WGS sequence"/>
</dbReference>
<dbReference type="InterPro" id="IPR035897">
    <property type="entry name" value="Toll_tir_struct_dom_sf"/>
</dbReference>
<evidence type="ECO:0000313" key="3">
    <source>
        <dbReference type="Proteomes" id="UP000215301"/>
    </source>
</evidence>
<dbReference type="AlphaFoldDB" id="A0A231VL64"/>
<dbReference type="InterPro" id="IPR000157">
    <property type="entry name" value="TIR_dom"/>
</dbReference>
<dbReference type="Gene3D" id="3.40.50.10140">
    <property type="entry name" value="Toll/interleukin-1 receptor homology (TIR) domain"/>
    <property type="match status" value="1"/>
</dbReference>
<dbReference type="Pfam" id="PF13676">
    <property type="entry name" value="TIR_2"/>
    <property type="match status" value="1"/>
</dbReference>
<organism evidence="2 3">
    <name type="scientific">Thermoanaerobacterium thermosaccharolyticum</name>
    <name type="common">Clostridium thermosaccharolyticum</name>
    <dbReference type="NCBI Taxonomy" id="1517"/>
    <lineage>
        <taxon>Bacteria</taxon>
        <taxon>Bacillati</taxon>
        <taxon>Bacillota</taxon>
        <taxon>Clostridia</taxon>
        <taxon>Thermoanaerobacterales</taxon>
        <taxon>Thermoanaerobacteraceae</taxon>
        <taxon>Thermoanaerobacterium</taxon>
    </lineage>
</organism>
<sequence length="286" mass="34453">MQIYYTRRRLYMDYDMIFECDYGDRTPIKEQLKKLLDKFNASTMPMCAVFINNNPYSLEFYVVLNFKTDLPNLREDIINQFKNLGCKLRTDLNLTDFFEAIGQRQFNFYSLIDSKNCDFIFDNYFYFSEKKYLKSKLYSNQEMKPKNLIFISYSTADEEEVDQLALELNRRSISIWYAKNNIDYGESIVSKIEKAIDECVGVLFYITQNYLKSNWCELERETFYSRYASERNILMITIKDWNIDWNELPSFLRNLKYIDRKEFKSMQDVAVELVPTIKKHLNNVKR</sequence>
<evidence type="ECO:0000313" key="2">
    <source>
        <dbReference type="EMBL" id="OXT08858.1"/>
    </source>
</evidence>
<proteinExistence type="predicted"/>
<reference evidence="2 3" key="1">
    <citation type="submission" date="2017-06" db="EMBL/GenBank/DDBJ databases">
        <title>Isolation and characterization of a thermophilic and butanogenic Thermoanaerobacterium thermosaccharolyticum M5 capable of efficient degradation of hemicellulose.</title>
        <authorList>
            <person name="Xin F."/>
            <person name="Jiang Y."/>
        </authorList>
    </citation>
    <scope>NUCLEOTIDE SEQUENCE [LARGE SCALE GENOMIC DNA]</scope>
    <source>
        <strain evidence="2 3">M5</strain>
    </source>
</reference>
<dbReference type="PROSITE" id="PS50104">
    <property type="entry name" value="TIR"/>
    <property type="match status" value="1"/>
</dbReference>
<dbReference type="GO" id="GO:0007165">
    <property type="term" value="P:signal transduction"/>
    <property type="evidence" value="ECO:0007669"/>
    <property type="project" value="InterPro"/>
</dbReference>
<accession>A0A231VL64</accession>
<protein>
    <recommendedName>
        <fullName evidence="1">TIR domain-containing protein</fullName>
    </recommendedName>
</protein>
<feature type="domain" description="TIR" evidence="1">
    <location>
        <begin position="145"/>
        <end position="286"/>
    </location>
</feature>
<gene>
    <name evidence="2" type="ORF">CE561_03660</name>
</gene>